<dbReference type="SUPFAM" id="SSF51556">
    <property type="entry name" value="Metallo-dependent hydrolases"/>
    <property type="match status" value="1"/>
</dbReference>
<reference evidence="10 11" key="1">
    <citation type="submission" date="2020-08" db="EMBL/GenBank/DDBJ databases">
        <title>Genomic Encyclopedia of Type Strains, Phase IV (KMG-IV): sequencing the most valuable type-strain genomes for metagenomic binning, comparative biology and taxonomic classification.</title>
        <authorList>
            <person name="Goeker M."/>
        </authorList>
    </citation>
    <scope>NUCLEOTIDE SEQUENCE [LARGE SCALE GENOMIC DNA]</scope>
    <source>
        <strain evidence="10 11">DSM 21458</strain>
    </source>
</reference>
<evidence type="ECO:0000256" key="8">
    <source>
        <dbReference type="PIRSR" id="PIRSR038994-3"/>
    </source>
</evidence>
<accession>A0A841I4G1</accession>
<dbReference type="CDD" id="cd00854">
    <property type="entry name" value="NagA"/>
    <property type="match status" value="1"/>
</dbReference>
<keyword evidence="4 5" id="KW-0119">Carbohydrate metabolism</keyword>
<dbReference type="EC" id="3.5.1.25" evidence="10"/>
<dbReference type="Proteomes" id="UP000569951">
    <property type="component" value="Unassembled WGS sequence"/>
</dbReference>
<keyword evidence="2 8" id="KW-0479">Metal-binding</keyword>
<feature type="binding site" evidence="7">
    <location>
        <position position="215"/>
    </location>
    <ligand>
        <name>substrate</name>
    </ligand>
</feature>
<dbReference type="InterPro" id="IPR032466">
    <property type="entry name" value="Metal_Hydrolase"/>
</dbReference>
<gene>
    <name evidence="10" type="ORF">HNR42_002738</name>
</gene>
<dbReference type="InterPro" id="IPR003764">
    <property type="entry name" value="GlcNAc_6-P_deAcase"/>
</dbReference>
<dbReference type="Gene3D" id="3.20.20.140">
    <property type="entry name" value="Metal-dependent hydrolases"/>
    <property type="match status" value="1"/>
</dbReference>
<evidence type="ECO:0000256" key="6">
    <source>
        <dbReference type="PIRSR" id="PIRSR038994-1"/>
    </source>
</evidence>
<dbReference type="GO" id="GO:0008448">
    <property type="term" value="F:N-acetylglucosamine-6-phosphate deacetylase activity"/>
    <property type="evidence" value="ECO:0007669"/>
    <property type="project" value="UniProtKB-EC"/>
</dbReference>
<keyword evidence="3 5" id="KW-0378">Hydrolase</keyword>
<dbReference type="GO" id="GO:0006046">
    <property type="term" value="P:N-acetylglucosamine catabolic process"/>
    <property type="evidence" value="ECO:0007669"/>
    <property type="project" value="TreeGrafter"/>
</dbReference>
<feature type="binding site" evidence="8">
    <location>
        <position position="115"/>
    </location>
    <ligand>
        <name>Zn(2+)</name>
        <dbReference type="ChEBI" id="CHEBI:29105"/>
    </ligand>
</feature>
<feature type="binding site" evidence="7">
    <location>
        <position position="239"/>
    </location>
    <ligand>
        <name>substrate</name>
    </ligand>
</feature>
<feature type="binding site" evidence="7">
    <location>
        <begin position="294"/>
        <end position="296"/>
    </location>
    <ligand>
        <name>substrate</name>
    </ligand>
</feature>
<feature type="domain" description="Amidohydrolase-related" evidence="9">
    <location>
        <begin position="244"/>
        <end position="362"/>
    </location>
</feature>
<evidence type="ECO:0000256" key="1">
    <source>
        <dbReference type="ARBA" id="ARBA00010716"/>
    </source>
</evidence>
<dbReference type="NCBIfam" id="TIGR00221">
    <property type="entry name" value="nagA"/>
    <property type="match status" value="1"/>
</dbReference>
<dbReference type="SUPFAM" id="SSF51338">
    <property type="entry name" value="Composite domain of metallo-dependent hydrolases"/>
    <property type="match status" value="1"/>
</dbReference>
<evidence type="ECO:0000256" key="4">
    <source>
        <dbReference type="ARBA" id="ARBA00023277"/>
    </source>
</evidence>
<dbReference type="InterPro" id="IPR006680">
    <property type="entry name" value="Amidohydro-rel"/>
</dbReference>
<feature type="binding site" evidence="8">
    <location>
        <position position="204"/>
    </location>
    <ligand>
        <name>Zn(2+)</name>
        <dbReference type="ChEBI" id="CHEBI:29105"/>
    </ligand>
</feature>
<dbReference type="PANTHER" id="PTHR11113:SF14">
    <property type="entry name" value="N-ACETYLGLUCOSAMINE-6-PHOSPHATE DEACETYLASE"/>
    <property type="match status" value="1"/>
</dbReference>
<organism evidence="10 11">
    <name type="scientific">Deinobacterium chartae</name>
    <dbReference type="NCBI Taxonomy" id="521158"/>
    <lineage>
        <taxon>Bacteria</taxon>
        <taxon>Thermotogati</taxon>
        <taxon>Deinococcota</taxon>
        <taxon>Deinococci</taxon>
        <taxon>Deinococcales</taxon>
        <taxon>Deinococcaceae</taxon>
        <taxon>Deinobacterium</taxon>
    </lineage>
</organism>
<dbReference type="InterPro" id="IPR011059">
    <property type="entry name" value="Metal-dep_hydrolase_composite"/>
</dbReference>
<dbReference type="PANTHER" id="PTHR11113">
    <property type="entry name" value="N-ACETYLGLUCOSAMINE-6-PHOSPHATE DEACETYLASE"/>
    <property type="match status" value="1"/>
</dbReference>
<dbReference type="RefSeq" id="WP_183988052.1">
    <property type="nucleotide sequence ID" value="NZ_JACHHG010000010.1"/>
</dbReference>
<evidence type="ECO:0000256" key="7">
    <source>
        <dbReference type="PIRSR" id="PIRSR038994-2"/>
    </source>
</evidence>
<name>A0A841I4G1_9DEIO</name>
<feature type="binding site" evidence="7">
    <location>
        <position position="126"/>
    </location>
    <ligand>
        <name>substrate</name>
    </ligand>
</feature>
<evidence type="ECO:0000313" key="11">
    <source>
        <dbReference type="Proteomes" id="UP000569951"/>
    </source>
</evidence>
<feature type="binding site" evidence="7">
    <location>
        <begin position="207"/>
        <end position="208"/>
    </location>
    <ligand>
        <name>substrate</name>
    </ligand>
</feature>
<proteinExistence type="inferred from homology"/>
<feature type="active site" description="Proton donor/acceptor" evidence="6">
    <location>
        <position position="261"/>
    </location>
</feature>
<keyword evidence="11" id="KW-1185">Reference proteome</keyword>
<comment type="similarity">
    <text evidence="1 5">Belongs to the metallo-dependent hydrolases superfamily. NagA family.</text>
</comment>
<comment type="caution">
    <text evidence="10">The sequence shown here is derived from an EMBL/GenBank/DDBJ whole genome shotgun (WGS) entry which is preliminary data.</text>
</comment>
<dbReference type="GO" id="GO:0046872">
    <property type="term" value="F:metal ion binding"/>
    <property type="evidence" value="ECO:0007669"/>
    <property type="project" value="UniProtKB-KW"/>
</dbReference>
<sequence>MHLSGQILTPSGLVEGTLDFAERITGIAAHPAPRRYILPGFIDVHVHGGGGGDTMDGPEGVRTLARFHARHGTTTLLPTTITNPWERVLQALEGVRQVRAEGVTDGADILGAHLEGPFVSPQRLGAQPPNAILPDPERLEQVLALDVVRVVTLAPELEGALEAGVRFAKAGVRVSLGHTAGDYEQACTLIRRVQAVGGVAGATHLYNAMGGLQGRDPGPLGAVLASEECYAELILDLEHVHAGSFRAAYHAKGDRLLLITDAMRAAGMTEGESELGGQKVIVREGRALLENGTLAGSVLTLDRALRNAVSCGVPLAAASRMLSDTPARYLGLGDRGRLEAGLRADIVVFNAQLDLEEVWVAGRRIL</sequence>
<dbReference type="Pfam" id="PF01979">
    <property type="entry name" value="Amidohydro_1"/>
    <property type="match status" value="2"/>
</dbReference>
<evidence type="ECO:0000259" key="9">
    <source>
        <dbReference type="Pfam" id="PF01979"/>
    </source>
</evidence>
<protein>
    <submittedName>
        <fullName evidence="10">N-acetylglucosamine-6-phosphate deacetylase</fullName>
        <ecNumber evidence="10">3.5.1.25</ecNumber>
    </submittedName>
</protein>
<evidence type="ECO:0000256" key="5">
    <source>
        <dbReference type="PIRNR" id="PIRNR038994"/>
    </source>
</evidence>
<feature type="binding site" evidence="8">
    <location>
        <position position="178"/>
    </location>
    <ligand>
        <name>Zn(2+)</name>
        <dbReference type="ChEBI" id="CHEBI:29105"/>
    </ligand>
</feature>
<dbReference type="AlphaFoldDB" id="A0A841I4G1"/>
<evidence type="ECO:0000256" key="2">
    <source>
        <dbReference type="ARBA" id="ARBA00022723"/>
    </source>
</evidence>
<dbReference type="PIRSF" id="PIRSF038994">
    <property type="entry name" value="NagA"/>
    <property type="match status" value="1"/>
</dbReference>
<dbReference type="EMBL" id="JACHHG010000010">
    <property type="protein sequence ID" value="MBB6099300.1"/>
    <property type="molecule type" value="Genomic_DNA"/>
</dbReference>
<feature type="domain" description="Amidohydrolase-related" evidence="9">
    <location>
        <begin position="36"/>
        <end position="155"/>
    </location>
</feature>
<evidence type="ECO:0000256" key="3">
    <source>
        <dbReference type="ARBA" id="ARBA00022801"/>
    </source>
</evidence>
<comment type="cofactor">
    <cofactor evidence="8">
        <name>a divalent metal cation</name>
        <dbReference type="ChEBI" id="CHEBI:60240"/>
    </cofactor>
    <text evidence="8">Binds 1 divalent metal cation per subunit.</text>
</comment>
<dbReference type="Gene3D" id="2.30.40.10">
    <property type="entry name" value="Urease, subunit C, domain 1"/>
    <property type="match status" value="1"/>
</dbReference>
<evidence type="ECO:0000313" key="10">
    <source>
        <dbReference type="EMBL" id="MBB6099300.1"/>
    </source>
</evidence>
<dbReference type="FunFam" id="3.20.20.140:FF:000004">
    <property type="entry name" value="N-acetylglucosamine-6-phosphate deacetylase"/>
    <property type="match status" value="1"/>
</dbReference>